<dbReference type="AlphaFoldDB" id="A0A549SH90"/>
<gene>
    <name evidence="1" type="ORF">FM996_18130</name>
</gene>
<dbReference type="RefSeq" id="WP_142864188.1">
    <property type="nucleotide sequence ID" value="NZ_VJMF01000078.1"/>
</dbReference>
<organism evidence="1 2">
    <name type="scientific">Methylosinus sporium</name>
    <dbReference type="NCBI Taxonomy" id="428"/>
    <lineage>
        <taxon>Bacteria</taxon>
        <taxon>Pseudomonadati</taxon>
        <taxon>Pseudomonadota</taxon>
        <taxon>Alphaproteobacteria</taxon>
        <taxon>Hyphomicrobiales</taxon>
        <taxon>Methylocystaceae</taxon>
        <taxon>Methylosinus</taxon>
    </lineage>
</organism>
<evidence type="ECO:0000313" key="1">
    <source>
        <dbReference type="EMBL" id="TRL28991.1"/>
    </source>
</evidence>
<dbReference type="EMBL" id="VJMF01000078">
    <property type="protein sequence ID" value="TRL28991.1"/>
    <property type="molecule type" value="Genomic_DNA"/>
</dbReference>
<sequence>MTALAHASSHAFRASLGCDPIIVAYGAGVDSTAMLIGPRNHKVTPNLILFADTGSEKPETKAYLGVIGAWLAANAFPPITIVRRRGPRAGDASLHDECLRKSILPSLAYGGHSCSLKWKVDPQWAFTRDHLGWDRRLRRWRHGPFVTKLIGYDAGPADARRIAKASGKWPPGHRYRYPLAEWGWIREICERVIADEGLPTPLKSSCFMCPASKKHEVDWLAATHPELATISIEMERGAHRRGLTTIRELGRRWSWSEHLGAGIPKEPAFIAARPLPTRRLSMLPTAIIRSLRTPQLTAADFTSTKFYTAEDKAWFGNALLKGSAEINFSTIR</sequence>
<accession>A0A549SH90</accession>
<evidence type="ECO:0008006" key="3">
    <source>
        <dbReference type="Google" id="ProtNLM"/>
    </source>
</evidence>
<comment type="caution">
    <text evidence="1">The sequence shown here is derived from an EMBL/GenBank/DDBJ whole genome shotgun (WGS) entry which is preliminary data.</text>
</comment>
<proteinExistence type="predicted"/>
<protein>
    <recommendedName>
        <fullName evidence="3">Phosphoadenosine phosphosulfate reductase</fullName>
    </recommendedName>
</protein>
<dbReference type="Proteomes" id="UP000316781">
    <property type="component" value="Unassembled WGS sequence"/>
</dbReference>
<name>A0A549SH90_METSR</name>
<reference evidence="1 2" key="1">
    <citation type="submission" date="2019-07" db="EMBL/GenBank/DDBJ databases">
        <title>Ln-dependent methylotrophs.</title>
        <authorList>
            <person name="Tani A."/>
        </authorList>
    </citation>
    <scope>NUCLEOTIDE SEQUENCE [LARGE SCALE GENOMIC DNA]</scope>
    <source>
        <strain evidence="1 2">SM89A</strain>
    </source>
</reference>
<evidence type="ECO:0000313" key="2">
    <source>
        <dbReference type="Proteomes" id="UP000316781"/>
    </source>
</evidence>